<feature type="non-terminal residue" evidence="4">
    <location>
        <position position="1"/>
    </location>
</feature>
<evidence type="ECO:0000313" key="3">
    <source>
        <dbReference type="EMBL" id="CAF4600580.1"/>
    </source>
</evidence>
<dbReference type="Proteomes" id="UP000681967">
    <property type="component" value="Unassembled WGS sequence"/>
</dbReference>
<keyword evidence="1" id="KW-0539">Nucleus</keyword>
<dbReference type="EMBL" id="CAJOBH010136705">
    <property type="protein sequence ID" value="CAF4785377.1"/>
    <property type="molecule type" value="Genomic_DNA"/>
</dbReference>
<reference evidence="4" key="1">
    <citation type="submission" date="2021-02" db="EMBL/GenBank/DDBJ databases">
        <authorList>
            <person name="Nowell W R."/>
        </authorList>
    </citation>
    <scope>NUCLEOTIDE SEQUENCE</scope>
</reference>
<sequence length="80" mass="9399">IQLFRLKGAQRKNKADKIRIEKLNLDQRRQYQTTLEYTILQPCIISPLYTFNLLSLSYLPDDLSNVYTQSSMTTENITVE</sequence>
<dbReference type="InterPro" id="IPR007604">
    <property type="entry name" value="CP2"/>
</dbReference>
<evidence type="ECO:0000256" key="1">
    <source>
        <dbReference type="PROSITE-ProRule" id="PRU01313"/>
    </source>
</evidence>
<dbReference type="AlphaFoldDB" id="A0A8S3B093"/>
<protein>
    <recommendedName>
        <fullName evidence="2">Grh/CP2 DB domain-containing protein</fullName>
    </recommendedName>
</protein>
<accession>A0A8S3B093</accession>
<dbReference type="GO" id="GO:0003677">
    <property type="term" value="F:DNA binding"/>
    <property type="evidence" value="ECO:0007669"/>
    <property type="project" value="UniProtKB-KW"/>
</dbReference>
<comment type="caution">
    <text evidence="4">The sequence shown here is derived from an EMBL/GenBank/DDBJ whole genome shotgun (WGS) entry which is preliminary data.</text>
</comment>
<name>A0A8S3B093_9BILA</name>
<keyword evidence="1" id="KW-0238">DNA-binding</keyword>
<feature type="domain" description="Grh/CP2 DB" evidence="2">
    <location>
        <begin position="1"/>
        <end position="80"/>
    </location>
</feature>
<evidence type="ECO:0000313" key="4">
    <source>
        <dbReference type="EMBL" id="CAF4785377.1"/>
    </source>
</evidence>
<evidence type="ECO:0000259" key="2">
    <source>
        <dbReference type="PROSITE" id="PS51968"/>
    </source>
</evidence>
<dbReference type="GO" id="GO:0005634">
    <property type="term" value="C:nucleus"/>
    <property type="evidence" value="ECO:0007669"/>
    <property type="project" value="UniProtKB-SubCell"/>
</dbReference>
<proteinExistence type="predicted"/>
<dbReference type="EMBL" id="CAJOBJ010103987">
    <property type="protein sequence ID" value="CAF4600580.1"/>
    <property type="molecule type" value="Genomic_DNA"/>
</dbReference>
<evidence type="ECO:0000313" key="5">
    <source>
        <dbReference type="Proteomes" id="UP000681967"/>
    </source>
</evidence>
<dbReference type="Proteomes" id="UP000681720">
    <property type="component" value="Unassembled WGS sequence"/>
</dbReference>
<comment type="subcellular location">
    <subcellularLocation>
        <location evidence="1">Nucleus</location>
    </subcellularLocation>
</comment>
<dbReference type="PROSITE" id="PS51968">
    <property type="entry name" value="GRH_CP2_DB"/>
    <property type="match status" value="1"/>
</dbReference>
<gene>
    <name evidence="4" type="ORF">BYL167_LOCUS47492</name>
    <name evidence="3" type="ORF">GIL414_LOCUS38906</name>
</gene>
<organism evidence="4 5">
    <name type="scientific">Rotaria magnacalcarata</name>
    <dbReference type="NCBI Taxonomy" id="392030"/>
    <lineage>
        <taxon>Eukaryota</taxon>
        <taxon>Metazoa</taxon>
        <taxon>Spiralia</taxon>
        <taxon>Gnathifera</taxon>
        <taxon>Rotifera</taxon>
        <taxon>Eurotatoria</taxon>
        <taxon>Bdelloidea</taxon>
        <taxon>Philodinida</taxon>
        <taxon>Philodinidae</taxon>
        <taxon>Rotaria</taxon>
    </lineage>
</organism>
<feature type="non-terminal residue" evidence="4">
    <location>
        <position position="80"/>
    </location>
</feature>